<dbReference type="InterPro" id="IPR012349">
    <property type="entry name" value="Split_barrel_FMN-bd"/>
</dbReference>
<evidence type="ECO:0000313" key="3">
    <source>
        <dbReference type="EMBL" id="PVZ93747.1"/>
    </source>
</evidence>
<dbReference type="OrthoDB" id="8225825at2"/>
<dbReference type="NCBIfam" id="TIGR00026">
    <property type="entry name" value="hi_GC_TIGR00026"/>
    <property type="match status" value="1"/>
</dbReference>
<comment type="catalytic activity">
    <reaction evidence="2">
        <text>oxidized coenzyme F420-(gamma-L-Glu)(n) + a quinol + H(+) = reduced coenzyme F420-(gamma-L-Glu)(n) + a quinone</text>
        <dbReference type="Rhea" id="RHEA:39663"/>
        <dbReference type="Rhea" id="RHEA-COMP:12939"/>
        <dbReference type="Rhea" id="RHEA-COMP:14378"/>
        <dbReference type="ChEBI" id="CHEBI:15378"/>
        <dbReference type="ChEBI" id="CHEBI:24646"/>
        <dbReference type="ChEBI" id="CHEBI:132124"/>
        <dbReference type="ChEBI" id="CHEBI:133980"/>
        <dbReference type="ChEBI" id="CHEBI:139511"/>
    </reaction>
</comment>
<dbReference type="GO" id="GO:0070967">
    <property type="term" value="F:coenzyme F420 binding"/>
    <property type="evidence" value="ECO:0007669"/>
    <property type="project" value="TreeGrafter"/>
</dbReference>
<dbReference type="Proteomes" id="UP000244893">
    <property type="component" value="Unassembled WGS sequence"/>
</dbReference>
<keyword evidence="4" id="KW-1185">Reference proteome</keyword>
<name>A0A2V1HTW5_9MICO</name>
<evidence type="ECO:0000256" key="2">
    <source>
        <dbReference type="ARBA" id="ARBA00049106"/>
    </source>
</evidence>
<comment type="similarity">
    <text evidence="1">Belongs to the F420H(2)-dependent quinone reductase family.</text>
</comment>
<sequence>MADFNDAIIDEFRSNGGRVQTYGFGDSLLLVHSVGAKSGTRRIHPLMALRDGGDWLIAASAAGQPKHPGWYHNLVASPETVVEVGQDGEVVSVPVRVTDLKGADRDSAWSKFTASGPAFAKYQEKAVDRLIPVLRLTPTS</sequence>
<dbReference type="EMBL" id="QEOP01000002">
    <property type="protein sequence ID" value="PVZ93747.1"/>
    <property type="molecule type" value="Genomic_DNA"/>
</dbReference>
<dbReference type="AlphaFoldDB" id="A0A2V1HTW5"/>
<reference evidence="3 4" key="1">
    <citation type="submission" date="2018-05" db="EMBL/GenBank/DDBJ databases">
        <title>Amnibacterium sp. M8JJ-5, whole genome shotgun sequence.</title>
        <authorList>
            <person name="Tuo L."/>
        </authorList>
    </citation>
    <scope>NUCLEOTIDE SEQUENCE [LARGE SCALE GENOMIC DNA]</scope>
    <source>
        <strain evidence="3 4">M8JJ-5</strain>
    </source>
</reference>
<dbReference type="GO" id="GO:0005886">
    <property type="term" value="C:plasma membrane"/>
    <property type="evidence" value="ECO:0007669"/>
    <property type="project" value="TreeGrafter"/>
</dbReference>
<dbReference type="Pfam" id="PF04075">
    <property type="entry name" value="F420H2_quin_red"/>
    <property type="match status" value="1"/>
</dbReference>
<dbReference type="PANTHER" id="PTHR39428">
    <property type="entry name" value="F420H(2)-DEPENDENT QUINONE REDUCTASE RV1261C"/>
    <property type="match status" value="1"/>
</dbReference>
<dbReference type="RefSeq" id="WP_116756261.1">
    <property type="nucleotide sequence ID" value="NZ_JBHUEX010000001.1"/>
</dbReference>
<dbReference type="InterPro" id="IPR004378">
    <property type="entry name" value="F420H2_quin_Rdtase"/>
</dbReference>
<gene>
    <name evidence="3" type="ORF">DDQ50_08090</name>
</gene>
<proteinExistence type="inferred from homology"/>
<dbReference type="PANTHER" id="PTHR39428:SF1">
    <property type="entry name" value="F420H(2)-DEPENDENT QUINONE REDUCTASE RV1261C"/>
    <property type="match status" value="1"/>
</dbReference>
<comment type="caution">
    <text evidence="3">The sequence shown here is derived from an EMBL/GenBank/DDBJ whole genome shotgun (WGS) entry which is preliminary data.</text>
</comment>
<evidence type="ECO:0000256" key="1">
    <source>
        <dbReference type="ARBA" id="ARBA00008710"/>
    </source>
</evidence>
<dbReference type="GO" id="GO:0016491">
    <property type="term" value="F:oxidoreductase activity"/>
    <property type="evidence" value="ECO:0007669"/>
    <property type="project" value="InterPro"/>
</dbReference>
<accession>A0A2V1HTW5</accession>
<protein>
    <submittedName>
        <fullName evidence="3">Nitroreductase family deazaflavin-dependent oxidoreductase</fullName>
    </submittedName>
</protein>
<organism evidence="3 4">
    <name type="scientific">Amnibacterium flavum</name>
    <dbReference type="NCBI Taxonomy" id="2173173"/>
    <lineage>
        <taxon>Bacteria</taxon>
        <taxon>Bacillati</taxon>
        <taxon>Actinomycetota</taxon>
        <taxon>Actinomycetes</taxon>
        <taxon>Micrococcales</taxon>
        <taxon>Microbacteriaceae</taxon>
        <taxon>Amnibacterium</taxon>
    </lineage>
</organism>
<dbReference type="Gene3D" id="2.30.110.10">
    <property type="entry name" value="Electron Transport, Fmn-binding Protein, Chain A"/>
    <property type="match status" value="1"/>
</dbReference>
<evidence type="ECO:0000313" key="4">
    <source>
        <dbReference type="Proteomes" id="UP000244893"/>
    </source>
</evidence>